<reference evidence="12" key="1">
    <citation type="journal article" date="2019" name="Int. J. Syst. Evol. Microbiol.">
        <title>The Global Catalogue of Microorganisms (GCM) 10K type strain sequencing project: providing services to taxonomists for standard genome sequencing and annotation.</title>
        <authorList>
            <consortium name="The Broad Institute Genomics Platform"/>
            <consortium name="The Broad Institute Genome Sequencing Center for Infectious Disease"/>
            <person name="Wu L."/>
            <person name="Ma J."/>
        </authorList>
    </citation>
    <scope>NUCLEOTIDE SEQUENCE [LARGE SCALE GENOMIC DNA]</scope>
    <source>
        <strain evidence="12">DT28</strain>
    </source>
</reference>
<evidence type="ECO:0000256" key="8">
    <source>
        <dbReference type="ARBA" id="ARBA00023306"/>
    </source>
</evidence>
<sequence>MKKTQLTIWQRIDKPYWAGVLFFCLCLWLVSWMAVQIWAWRQDQNSAPIQQIRLYGEFAHIQADQLNQKLQQQYLGNFFNLNVDQVQLFLQQQPWVAQAAVRKQWPDTLVVVVTEHKPVAIWNDHELLNQQGQVFVAPVEELNEPLPLLQGPEGSEQDALAMFNNLNQMLKVHQHQATGLKVTARQAWQVQLEHGLLLTLGREDTVKRVQRFIDLYPQISQHKSQPMAEVDLRYDTGMAVRWVEVPETREQDDKVGRT</sequence>
<evidence type="ECO:0000256" key="1">
    <source>
        <dbReference type="ARBA" id="ARBA00004370"/>
    </source>
</evidence>
<comment type="subcellular location">
    <subcellularLocation>
        <location evidence="9">Cell inner membrane</location>
        <topology evidence="9">Single-pass type II membrane protein</topology>
    </subcellularLocation>
    <subcellularLocation>
        <location evidence="1">Membrane</location>
    </subcellularLocation>
    <text evidence="9">Localizes to the division septum.</text>
</comment>
<dbReference type="InterPro" id="IPR013685">
    <property type="entry name" value="POTRA_FtsQ_type"/>
</dbReference>
<keyword evidence="4 9" id="KW-0132">Cell division</keyword>
<keyword evidence="12" id="KW-1185">Reference proteome</keyword>
<dbReference type="RefSeq" id="WP_377334858.1">
    <property type="nucleotide sequence ID" value="NZ_JBHSGB010000012.1"/>
</dbReference>
<feature type="domain" description="POTRA" evidence="10">
    <location>
        <begin position="47"/>
        <end position="116"/>
    </location>
</feature>
<dbReference type="Pfam" id="PF03799">
    <property type="entry name" value="FtsQ_DivIB_C"/>
    <property type="match status" value="1"/>
</dbReference>
<dbReference type="Pfam" id="PF08478">
    <property type="entry name" value="POTRA_1"/>
    <property type="match status" value="1"/>
</dbReference>
<dbReference type="InterPro" id="IPR045335">
    <property type="entry name" value="FtsQ_C_sf"/>
</dbReference>
<organism evidence="11 12">
    <name type="scientific">Rheinheimera marina</name>
    <dbReference type="NCBI Taxonomy" id="1774958"/>
    <lineage>
        <taxon>Bacteria</taxon>
        <taxon>Pseudomonadati</taxon>
        <taxon>Pseudomonadota</taxon>
        <taxon>Gammaproteobacteria</taxon>
        <taxon>Chromatiales</taxon>
        <taxon>Chromatiaceae</taxon>
        <taxon>Rheinheimera</taxon>
    </lineage>
</organism>
<evidence type="ECO:0000259" key="10">
    <source>
        <dbReference type="PROSITE" id="PS51779"/>
    </source>
</evidence>
<protein>
    <recommendedName>
        <fullName evidence="9">Cell division protein FtsQ</fullName>
    </recommendedName>
</protein>
<evidence type="ECO:0000313" key="12">
    <source>
        <dbReference type="Proteomes" id="UP001595962"/>
    </source>
</evidence>
<proteinExistence type="inferred from homology"/>
<comment type="similarity">
    <text evidence="9">Belongs to the FtsQ/DivIB family. FtsQ subfamily.</text>
</comment>
<dbReference type="EMBL" id="JBHSGB010000012">
    <property type="protein sequence ID" value="MFC4656099.1"/>
    <property type="molecule type" value="Genomic_DNA"/>
</dbReference>
<evidence type="ECO:0000256" key="9">
    <source>
        <dbReference type="HAMAP-Rule" id="MF_00911"/>
    </source>
</evidence>
<evidence type="ECO:0000256" key="3">
    <source>
        <dbReference type="ARBA" id="ARBA00022519"/>
    </source>
</evidence>
<feature type="transmembrane region" description="Helical" evidence="9">
    <location>
        <begin position="20"/>
        <end position="40"/>
    </location>
</feature>
<evidence type="ECO:0000313" key="11">
    <source>
        <dbReference type="EMBL" id="MFC4656099.1"/>
    </source>
</evidence>
<keyword evidence="7 9" id="KW-0472">Membrane</keyword>
<dbReference type="Proteomes" id="UP001595962">
    <property type="component" value="Unassembled WGS sequence"/>
</dbReference>
<keyword evidence="8 9" id="KW-0131">Cell cycle</keyword>
<evidence type="ECO:0000256" key="6">
    <source>
        <dbReference type="ARBA" id="ARBA00022989"/>
    </source>
</evidence>
<dbReference type="InterPro" id="IPR005548">
    <property type="entry name" value="Cell_div_FtsQ/DivIB_C"/>
</dbReference>
<name>A0ABV9JPL0_9GAMM</name>
<keyword evidence="3 9" id="KW-0997">Cell inner membrane</keyword>
<dbReference type="Gene3D" id="3.40.50.11690">
    <property type="entry name" value="Cell division protein FtsQ/DivIB"/>
    <property type="match status" value="1"/>
</dbReference>
<dbReference type="PANTHER" id="PTHR35851">
    <property type="entry name" value="CELL DIVISION PROTEIN FTSQ"/>
    <property type="match status" value="1"/>
</dbReference>
<dbReference type="PROSITE" id="PS51779">
    <property type="entry name" value="POTRA"/>
    <property type="match status" value="1"/>
</dbReference>
<dbReference type="GO" id="GO:0051301">
    <property type="term" value="P:cell division"/>
    <property type="evidence" value="ECO:0007669"/>
    <property type="project" value="UniProtKB-KW"/>
</dbReference>
<evidence type="ECO:0000256" key="5">
    <source>
        <dbReference type="ARBA" id="ARBA00022692"/>
    </source>
</evidence>
<dbReference type="InterPro" id="IPR026579">
    <property type="entry name" value="FtsQ"/>
</dbReference>
<dbReference type="InterPro" id="IPR034746">
    <property type="entry name" value="POTRA"/>
</dbReference>
<comment type="function">
    <text evidence="9">Essential cell division protein. May link together the upstream cell division proteins, which are predominantly cytoplasmic, with the downstream cell division proteins, which are predominantly periplasmic. May control correct divisome assembly.</text>
</comment>
<keyword evidence="6 9" id="KW-1133">Transmembrane helix</keyword>
<evidence type="ECO:0000256" key="4">
    <source>
        <dbReference type="ARBA" id="ARBA00022618"/>
    </source>
</evidence>
<dbReference type="HAMAP" id="MF_00911">
    <property type="entry name" value="FtsQ_subfam"/>
    <property type="match status" value="1"/>
</dbReference>
<keyword evidence="2 9" id="KW-1003">Cell membrane</keyword>
<keyword evidence="5 9" id="KW-0812">Transmembrane</keyword>
<comment type="subunit">
    <text evidence="9">Part of a complex composed of FtsB, FtsL and FtsQ.</text>
</comment>
<dbReference type="PANTHER" id="PTHR35851:SF1">
    <property type="entry name" value="CELL DIVISION PROTEIN FTSQ"/>
    <property type="match status" value="1"/>
</dbReference>
<comment type="caution">
    <text evidence="11">The sequence shown here is derived from an EMBL/GenBank/DDBJ whole genome shotgun (WGS) entry which is preliminary data.</text>
</comment>
<evidence type="ECO:0000256" key="2">
    <source>
        <dbReference type="ARBA" id="ARBA00022475"/>
    </source>
</evidence>
<accession>A0ABV9JPL0</accession>
<evidence type="ECO:0000256" key="7">
    <source>
        <dbReference type="ARBA" id="ARBA00023136"/>
    </source>
</evidence>
<dbReference type="Gene3D" id="3.10.20.310">
    <property type="entry name" value="membrane protein fhac"/>
    <property type="match status" value="1"/>
</dbReference>
<gene>
    <name evidence="9" type="primary">ftsQ</name>
    <name evidence="11" type="ORF">ACFO3I_13875</name>
</gene>